<dbReference type="AlphaFoldDB" id="A0AAJ0IZU7"/>
<comment type="caution">
    <text evidence="1">The sequence shown here is derived from an EMBL/GenBank/DDBJ whole genome shotgun (WGS) entry which is preliminary data.</text>
</comment>
<protein>
    <submittedName>
        <fullName evidence="1">Uncharacterized protein</fullName>
    </submittedName>
</protein>
<gene>
    <name evidence="1" type="ORF">OR61_06660</name>
</gene>
<proteinExistence type="predicted"/>
<reference evidence="1 2" key="1">
    <citation type="submission" date="2014-11" db="EMBL/GenBank/DDBJ databases">
        <title>Draft Genome Sequences of Xanthomonas vesicatoria Strains from the Balkan Peninsula.</title>
        <authorList>
            <person name="Vancheva T."/>
            <person name="Lefeuvre P."/>
            <person name="Bogatzevska N."/>
            <person name="Moncheva P."/>
            <person name="Koebnik R."/>
        </authorList>
    </citation>
    <scope>NUCLEOTIDE SEQUENCE [LARGE SCALE GENOMIC DNA]</scope>
    <source>
        <strain evidence="1 2">53M</strain>
    </source>
</reference>
<sequence length="60" mass="6479">MIAMVARPVAARSAACIGIHAHALRRNAQWTADGVAAARKHRCFAEQGVHTRQFPKGASR</sequence>
<evidence type="ECO:0000313" key="2">
    <source>
        <dbReference type="Proteomes" id="UP000030969"/>
    </source>
</evidence>
<accession>A0AAJ0IZU7</accession>
<organism evidence="1 2">
    <name type="scientific">Xanthomonas vesicatoria</name>
    <dbReference type="NCBI Taxonomy" id="56460"/>
    <lineage>
        <taxon>Bacteria</taxon>
        <taxon>Pseudomonadati</taxon>
        <taxon>Pseudomonadota</taxon>
        <taxon>Gammaproteobacteria</taxon>
        <taxon>Lysobacterales</taxon>
        <taxon>Lysobacteraceae</taxon>
        <taxon>Xanthomonas</taxon>
    </lineage>
</organism>
<dbReference type="EMBL" id="JSYJ01000029">
    <property type="protein sequence ID" value="KHM96295.1"/>
    <property type="molecule type" value="Genomic_DNA"/>
</dbReference>
<name>A0AAJ0IZU7_9XANT</name>
<dbReference type="Proteomes" id="UP000030969">
    <property type="component" value="Unassembled WGS sequence"/>
</dbReference>
<evidence type="ECO:0000313" key="1">
    <source>
        <dbReference type="EMBL" id="KHM96295.1"/>
    </source>
</evidence>